<dbReference type="RefSeq" id="WP_182581988.1">
    <property type="nucleotide sequence ID" value="NZ_JABVCQ010000002.1"/>
</dbReference>
<accession>A0A839HC83</accession>
<evidence type="ECO:0008006" key="3">
    <source>
        <dbReference type="Google" id="ProtNLM"/>
    </source>
</evidence>
<dbReference type="Proteomes" id="UP000548632">
    <property type="component" value="Unassembled WGS sequence"/>
</dbReference>
<protein>
    <recommendedName>
        <fullName evidence="3">Crp/Fnr family transcriptional regulator</fullName>
    </recommendedName>
</protein>
<dbReference type="AlphaFoldDB" id="A0A839HC83"/>
<keyword evidence="2" id="KW-1185">Reference proteome</keyword>
<proteinExistence type="predicted"/>
<gene>
    <name evidence="1" type="ORF">HUK38_01405</name>
</gene>
<comment type="caution">
    <text evidence="1">The sequence shown here is derived from an EMBL/GenBank/DDBJ whole genome shotgun (WGS) entry which is preliminary data.</text>
</comment>
<evidence type="ECO:0000313" key="2">
    <source>
        <dbReference type="Proteomes" id="UP000548632"/>
    </source>
</evidence>
<organism evidence="1 2">
    <name type="scientific">Thiospirillum jenense</name>
    <dbReference type="NCBI Taxonomy" id="1653858"/>
    <lineage>
        <taxon>Bacteria</taxon>
        <taxon>Pseudomonadati</taxon>
        <taxon>Pseudomonadota</taxon>
        <taxon>Gammaproteobacteria</taxon>
        <taxon>Chromatiales</taxon>
        <taxon>Chromatiaceae</taxon>
        <taxon>Thiospirillum</taxon>
    </lineage>
</organism>
<reference evidence="1 2" key="1">
    <citation type="journal article" date="2020" name="Arch. Microbiol.">
        <title>The genome sequence of the giant phototrophic gammaproteobacterium Thiospirillum jenense gives insight into its physiological properties and phylogenetic relationships.</title>
        <authorList>
            <person name="Imhoff J.F."/>
            <person name="Meyer T.E."/>
            <person name="Kyndt J.A."/>
        </authorList>
    </citation>
    <scope>NUCLEOTIDE SEQUENCE [LARGE SCALE GENOMIC DNA]</scope>
    <source>
        <strain evidence="1 2">DSM 216</strain>
    </source>
</reference>
<evidence type="ECO:0000313" key="1">
    <source>
        <dbReference type="EMBL" id="MBB1124888.1"/>
    </source>
</evidence>
<name>A0A839HC83_9GAMM</name>
<sequence>MFNQQNFGNKTNERQLLRTFRKLPPAQQETLKSFAEFLFARHTDAMKTNCTSAEVAGTLSSDELNATGMITASSESTLQLNPRPENETVLAAIKRLRRQYPMLDAAALLNDTSLLMSAHLLQGRAAHDVITELETLFAEHFTRWRDTR</sequence>
<dbReference type="EMBL" id="JABVCQ010000002">
    <property type="protein sequence ID" value="MBB1124888.1"/>
    <property type="molecule type" value="Genomic_DNA"/>
</dbReference>